<evidence type="ECO:0000259" key="13">
    <source>
        <dbReference type="SMART" id="SM01104"/>
    </source>
</evidence>
<dbReference type="InterPro" id="IPR039659">
    <property type="entry name" value="SPT5"/>
</dbReference>
<dbReference type="PANTHER" id="PTHR11125:SF7">
    <property type="entry name" value="TRANSCRIPTION ELONGATION FACTOR SPT5"/>
    <property type="match status" value="1"/>
</dbReference>
<dbReference type="InterPro" id="IPR005100">
    <property type="entry name" value="NGN-domain"/>
</dbReference>
<feature type="domain" description="KOW" evidence="12">
    <location>
        <begin position="1045"/>
        <end position="1072"/>
    </location>
</feature>
<feature type="domain" description="KOW" evidence="12">
    <location>
        <begin position="267"/>
        <end position="294"/>
    </location>
</feature>
<dbReference type="CDD" id="cd06083">
    <property type="entry name" value="KOW_Spt5_3"/>
    <property type="match status" value="1"/>
</dbReference>
<dbReference type="InterPro" id="IPR005824">
    <property type="entry name" value="KOW"/>
</dbReference>
<dbReference type="InterPro" id="IPR014722">
    <property type="entry name" value="Rib_uL2_dom2"/>
</dbReference>
<evidence type="ECO:0000256" key="7">
    <source>
        <dbReference type="ARBA" id="ARBA00024691"/>
    </source>
</evidence>
<evidence type="ECO:0000256" key="9">
    <source>
        <dbReference type="PIRNR" id="PIRNR036945"/>
    </source>
</evidence>
<dbReference type="Proteomes" id="UP000076727">
    <property type="component" value="Unassembled WGS sequence"/>
</dbReference>
<dbReference type="OrthoDB" id="28901at2759"/>
<dbReference type="PIRSF" id="PIRSF036945">
    <property type="entry name" value="Spt5"/>
    <property type="match status" value="1"/>
</dbReference>
<dbReference type="EMBL" id="KV429136">
    <property type="protein sequence ID" value="KZT64231.1"/>
    <property type="molecule type" value="Genomic_DNA"/>
</dbReference>
<sequence length="1099" mass="121580">MSDFEEDTELGRAAADDNGENEEVEEEYEEEQEERPRKRNYNDDEDDEDDEEDEEEEEDPGTERGKKRRRTKRPAVNRFIDVEAEVDEEDEDEEDEDEYARDEFVVPGEMEEDDVTRRAADHARFDRRERELNDQDLVKIAENFSQRYKRTARRFTSDAELPQRMLMPSVEDPSLWQVRVRPGKERDLVFSLMRKALDLEFSNRPLQIFSAFQRDSLPGMIYVEAHSAKQVADACNGLVGVFPSRGIVLVPIDEMASLLQIKKQDLTVTPGSWVRIKRGKYQGDLAQVVDITENGEEVGLKFIPRIDLNPKDDAALDATGKKRKKGPTGLSSFSMRPPQRFFNYEEVVKVYSRKAVAKRNQVYVFQNDTYRDGFIEKDFRLTALQLDDVNPTLDEITRFTRGQDGAENDTNVDLSIIAEASRKAAISVLQPGDHVEVFEGEQAGVHGTVHSIEQDIVSIQPVGMDLDGQRIQLPARSVRKRFKPGDHVKVMTGQNADETGLVVSVVDNVVTFLSDMSMQEVSVFSKDLREAAEVGTGTNVVGNYELHDLVQLDLQTVGVIFKTERDSFRVLDQNGQVRLVQPHQISMRRDSNRAIATDAEGHELRVNDNVKEVDGEGRKGRVLHTYQSFFAFLHNRDYNENGGVFVTRARSLVSLAPKGNAMKLGTTDLSKMNPAMTGGVGGMVGSGNMGRGPRDRLIGVTVTVTKGPNKGYVGTIKDTNGPIARVELVTGNKVISIEKIKLMRRNQNGTLEPLEGPNSMGPPRGGFNANSGRTPNPYASNGGRTPAWGSSGRTPNPYADGGKTPRWGQTPGWEKTPAWPGTGATPYQLGDKTPAWGSGRTPNPYTQPKTPRWDGSATSPSGRGNQASSPGRPSAAGHETPRRGAWGTVDWEDLSYIDNPQSSRRPGEEATSPAANPYTGAPTPGVHDLYNDFRTPNIGTNMVTPGPSAGDFGNASNAPFELSDQWLLEPEFSSQRGMLVEVRGSFGSTGWYNGDYEGKQGVVHSIFDTKSPNFAATATVRFSEPLDPGKPALQVPVEVLKPVKPENYGTEVLILHGPHKGQQARVNMVEAGGLMVVTTKQFTVDELSAEKLVVVRPVD</sequence>
<dbReference type="Pfam" id="PF23291">
    <property type="entry name" value="KOW4_SPT5"/>
    <property type="match status" value="1"/>
</dbReference>
<dbReference type="InterPro" id="IPR041978">
    <property type="entry name" value="KOW_Spt5_5"/>
</dbReference>
<feature type="domain" description="NusG-like N-terminal" evidence="11">
    <location>
        <begin position="172"/>
        <end position="262"/>
    </location>
</feature>
<evidence type="ECO:0000256" key="10">
    <source>
        <dbReference type="SAM" id="MobiDB-lite"/>
    </source>
</evidence>
<dbReference type="AlphaFoldDB" id="A0A165LCB7"/>
<dbReference type="Gene3D" id="2.30.30.30">
    <property type="match status" value="3"/>
</dbReference>
<comment type="subunit">
    <text evidence="8">Component of the SPT4-SPT5 complex. Interacts with RNA polymerase II.</text>
</comment>
<dbReference type="SUPFAM" id="SSF50104">
    <property type="entry name" value="Translation proteins SH3-like domain"/>
    <property type="match status" value="1"/>
</dbReference>
<feature type="compositionally biased region" description="Polar residues" evidence="10">
    <location>
        <begin position="840"/>
        <end position="849"/>
    </location>
</feature>
<dbReference type="CDD" id="cd06081">
    <property type="entry name" value="KOW_Spt5_1"/>
    <property type="match status" value="1"/>
</dbReference>
<feature type="domain" description="Spt5 C-terminal" evidence="13">
    <location>
        <begin position="782"/>
        <end position="947"/>
    </location>
</feature>
<dbReference type="Pfam" id="PF23284">
    <property type="entry name" value="KOW2_Spt5"/>
    <property type="match status" value="1"/>
</dbReference>
<feature type="domain" description="KOW" evidence="12">
    <location>
        <begin position="695"/>
        <end position="722"/>
    </location>
</feature>
<reference evidence="14 15" key="1">
    <citation type="journal article" date="2016" name="Mol. Biol. Evol.">
        <title>Comparative Genomics of Early-Diverging Mushroom-Forming Fungi Provides Insights into the Origins of Lignocellulose Decay Capabilities.</title>
        <authorList>
            <person name="Nagy L.G."/>
            <person name="Riley R."/>
            <person name="Tritt A."/>
            <person name="Adam C."/>
            <person name="Daum C."/>
            <person name="Floudas D."/>
            <person name="Sun H."/>
            <person name="Yadav J.S."/>
            <person name="Pangilinan J."/>
            <person name="Larsson K.H."/>
            <person name="Matsuura K."/>
            <person name="Barry K."/>
            <person name="Labutti K."/>
            <person name="Kuo R."/>
            <person name="Ohm R.A."/>
            <person name="Bhattacharya S.S."/>
            <person name="Shirouzu T."/>
            <person name="Yoshinaga Y."/>
            <person name="Martin F.M."/>
            <person name="Grigoriev I.V."/>
            <person name="Hibbett D.S."/>
        </authorList>
    </citation>
    <scope>NUCLEOTIDE SEQUENCE [LARGE SCALE GENOMIC DNA]</scope>
    <source>
        <strain evidence="14 15">L-15889</strain>
    </source>
</reference>
<dbReference type="FunFam" id="2.30.30.30:FF:000029">
    <property type="entry name" value="Transcription elongation factor SPT5"/>
    <property type="match status" value="1"/>
</dbReference>
<evidence type="ECO:0000256" key="3">
    <source>
        <dbReference type="ARBA" id="ARBA00020181"/>
    </source>
</evidence>
<dbReference type="InterPro" id="IPR024945">
    <property type="entry name" value="Spt5_C_dom"/>
</dbReference>
<dbReference type="GO" id="GO:0006397">
    <property type="term" value="P:mRNA processing"/>
    <property type="evidence" value="ECO:0007669"/>
    <property type="project" value="UniProtKB-KW"/>
</dbReference>
<protein>
    <recommendedName>
        <fullName evidence="3 9">Transcription elongation factor SPT5</fullName>
    </recommendedName>
</protein>
<evidence type="ECO:0000256" key="1">
    <source>
        <dbReference type="ARBA" id="ARBA00004123"/>
    </source>
</evidence>
<evidence type="ECO:0000313" key="14">
    <source>
        <dbReference type="EMBL" id="KZT64231.1"/>
    </source>
</evidence>
<proteinExistence type="inferred from homology"/>
<dbReference type="GO" id="GO:0032784">
    <property type="term" value="P:regulation of DNA-templated transcription elongation"/>
    <property type="evidence" value="ECO:0007669"/>
    <property type="project" value="InterPro"/>
</dbReference>
<dbReference type="GO" id="GO:0032044">
    <property type="term" value="C:DSIF complex"/>
    <property type="evidence" value="ECO:0007669"/>
    <property type="project" value="TreeGrafter"/>
</dbReference>
<feature type="domain" description="KOW" evidence="12">
    <location>
        <begin position="603"/>
        <end position="628"/>
    </location>
</feature>
<dbReference type="InterPro" id="IPR041977">
    <property type="entry name" value="KOW_Spt5_4"/>
</dbReference>
<dbReference type="InterPro" id="IPR006645">
    <property type="entry name" value="NGN-like_dom"/>
</dbReference>
<keyword evidence="14" id="KW-0648">Protein biosynthesis</keyword>
<keyword evidence="4" id="KW-0507">mRNA processing</keyword>
<feature type="region of interest" description="Disordered" evidence="10">
    <location>
        <begin position="748"/>
        <end position="933"/>
    </location>
</feature>
<dbReference type="GO" id="GO:0003729">
    <property type="term" value="F:mRNA binding"/>
    <property type="evidence" value="ECO:0007669"/>
    <property type="project" value="TreeGrafter"/>
</dbReference>
<organism evidence="14 15">
    <name type="scientific">Daedalea quercina L-15889</name>
    <dbReference type="NCBI Taxonomy" id="1314783"/>
    <lineage>
        <taxon>Eukaryota</taxon>
        <taxon>Fungi</taxon>
        <taxon>Dikarya</taxon>
        <taxon>Basidiomycota</taxon>
        <taxon>Agaricomycotina</taxon>
        <taxon>Agaricomycetes</taxon>
        <taxon>Polyporales</taxon>
        <taxon>Fomitopsis</taxon>
    </lineage>
</organism>
<dbReference type="GO" id="GO:0006357">
    <property type="term" value="P:regulation of transcription by RNA polymerase II"/>
    <property type="evidence" value="ECO:0007669"/>
    <property type="project" value="InterPro"/>
</dbReference>
<comment type="subcellular location">
    <subcellularLocation>
        <location evidence="1 9">Nucleus</location>
    </subcellularLocation>
</comment>
<gene>
    <name evidence="14" type="ORF">DAEQUDRAFT_732901</name>
</gene>
<dbReference type="CDD" id="cd09888">
    <property type="entry name" value="NGN_Euk"/>
    <property type="match status" value="1"/>
</dbReference>
<feature type="compositionally biased region" description="Polar residues" evidence="10">
    <location>
        <begin position="856"/>
        <end position="871"/>
    </location>
</feature>
<dbReference type="PANTHER" id="PTHR11125">
    <property type="entry name" value="SUPPRESSOR OF TY 5"/>
    <property type="match status" value="1"/>
</dbReference>
<feature type="region of interest" description="Disordered" evidence="10">
    <location>
        <begin position="1"/>
        <end position="100"/>
    </location>
</feature>
<dbReference type="InterPro" id="IPR022581">
    <property type="entry name" value="Spt5_N"/>
</dbReference>
<evidence type="ECO:0000313" key="15">
    <source>
        <dbReference type="Proteomes" id="UP000076727"/>
    </source>
</evidence>
<keyword evidence="14" id="KW-0251">Elongation factor</keyword>
<feature type="domain" description="KOW" evidence="12">
    <location>
        <begin position="481"/>
        <end position="508"/>
    </location>
</feature>
<evidence type="ECO:0000256" key="6">
    <source>
        <dbReference type="ARBA" id="ARBA00023242"/>
    </source>
</evidence>
<feature type="compositionally biased region" description="Basic residues" evidence="10">
    <location>
        <begin position="65"/>
        <end position="75"/>
    </location>
</feature>
<evidence type="ECO:0000256" key="2">
    <source>
        <dbReference type="ARBA" id="ARBA00006956"/>
    </source>
</evidence>
<evidence type="ECO:0000259" key="12">
    <source>
        <dbReference type="SMART" id="SM00739"/>
    </source>
</evidence>
<feature type="compositionally biased region" description="Acidic residues" evidence="10">
    <location>
        <begin position="82"/>
        <end position="100"/>
    </location>
</feature>
<dbReference type="SMART" id="SM00738">
    <property type="entry name" value="NGN"/>
    <property type="match status" value="1"/>
</dbReference>
<dbReference type="Gene3D" id="3.30.70.940">
    <property type="entry name" value="NusG, N-terminal domain"/>
    <property type="match status" value="1"/>
</dbReference>
<dbReference type="STRING" id="1314783.A0A165LCB7"/>
<evidence type="ECO:0000256" key="8">
    <source>
        <dbReference type="ARBA" id="ARBA00025870"/>
    </source>
</evidence>
<dbReference type="Pfam" id="PF23042">
    <property type="entry name" value="KOW1_SPT5"/>
    <property type="match status" value="1"/>
</dbReference>
<keyword evidence="6 9" id="KW-0539">Nucleus</keyword>
<feature type="compositionally biased region" description="Acidic residues" evidence="10">
    <location>
        <begin position="43"/>
        <end position="60"/>
    </location>
</feature>
<comment type="function">
    <text evidence="7 9">The SPT4-SPT5 complex mediates both activation and inhibition of transcription elongation, and plays a role in pre-mRNA processing. This complex seems to be important for the stability of the RNA polymerase II elongation machinery on the chromatin template but not for the inherent ability of this machinery to translocate down the gene.</text>
</comment>
<dbReference type="CDD" id="cd06084">
    <property type="entry name" value="KOW_Spt5_4"/>
    <property type="match status" value="1"/>
</dbReference>
<dbReference type="InterPro" id="IPR041976">
    <property type="entry name" value="KOW_Spt5_3"/>
</dbReference>
<dbReference type="InterPro" id="IPR041975">
    <property type="entry name" value="KOW_Spt5_2"/>
</dbReference>
<dbReference type="InterPro" id="IPR041973">
    <property type="entry name" value="KOW_Spt5_1"/>
</dbReference>
<name>A0A165LCB7_9APHY</name>
<dbReference type="Pfam" id="PF23290">
    <property type="entry name" value="KOW5_SPT5"/>
    <property type="match status" value="1"/>
</dbReference>
<keyword evidence="15" id="KW-1185">Reference proteome</keyword>
<dbReference type="FunFam" id="2.30.30.30:FF:000018">
    <property type="entry name" value="Transcription elongation factor SPT5"/>
    <property type="match status" value="1"/>
</dbReference>
<evidence type="ECO:0000256" key="5">
    <source>
        <dbReference type="ARBA" id="ARBA00023163"/>
    </source>
</evidence>
<dbReference type="GO" id="GO:0006368">
    <property type="term" value="P:transcription elongation by RNA polymerase II"/>
    <property type="evidence" value="ECO:0007669"/>
    <property type="project" value="TreeGrafter"/>
</dbReference>
<dbReference type="InterPro" id="IPR008991">
    <property type="entry name" value="Translation_prot_SH3-like_sf"/>
</dbReference>
<evidence type="ECO:0000256" key="4">
    <source>
        <dbReference type="ARBA" id="ARBA00022664"/>
    </source>
</evidence>
<evidence type="ECO:0000259" key="11">
    <source>
        <dbReference type="SMART" id="SM00738"/>
    </source>
</evidence>
<dbReference type="InterPro" id="IPR017071">
    <property type="entry name" value="TF_Spt5_eukaryote"/>
</dbReference>
<dbReference type="CDD" id="cd06082">
    <property type="entry name" value="KOW_Spt5_2"/>
    <property type="match status" value="1"/>
</dbReference>
<dbReference type="GO" id="GO:0000785">
    <property type="term" value="C:chromatin"/>
    <property type="evidence" value="ECO:0007669"/>
    <property type="project" value="UniProtKB-ARBA"/>
</dbReference>
<dbReference type="FunFam" id="3.30.70.940:FF:000005">
    <property type="entry name" value="Transcription elongation factor SPT5"/>
    <property type="match status" value="1"/>
</dbReference>
<accession>A0A165LCB7</accession>
<dbReference type="CDD" id="cd06085">
    <property type="entry name" value="KOW_Spt5_5"/>
    <property type="match status" value="1"/>
</dbReference>
<keyword evidence="5 9" id="KW-0804">Transcription</keyword>
<feature type="compositionally biased region" description="Acidic residues" evidence="10">
    <location>
        <begin position="17"/>
        <end position="33"/>
    </location>
</feature>
<dbReference type="Pfam" id="PF11942">
    <property type="entry name" value="Spt5_N"/>
    <property type="match status" value="1"/>
</dbReference>
<dbReference type="InterPro" id="IPR057936">
    <property type="entry name" value="KOWx_Spt5"/>
</dbReference>
<dbReference type="Pfam" id="PF03439">
    <property type="entry name" value="Spt5-NGN"/>
    <property type="match status" value="1"/>
</dbReference>
<dbReference type="GO" id="GO:0003746">
    <property type="term" value="F:translation elongation factor activity"/>
    <property type="evidence" value="ECO:0007669"/>
    <property type="project" value="UniProtKB-KW"/>
</dbReference>
<dbReference type="Pfam" id="PF23037">
    <property type="entry name" value="KOWx_SPT5"/>
    <property type="match status" value="1"/>
</dbReference>
<feature type="compositionally biased region" description="Polar residues" evidence="10">
    <location>
        <begin position="768"/>
        <end position="783"/>
    </location>
</feature>
<feature type="domain" description="KOW" evidence="12">
    <location>
        <begin position="428"/>
        <end position="455"/>
    </location>
</feature>
<dbReference type="SMART" id="SM01104">
    <property type="entry name" value="CTD"/>
    <property type="match status" value="1"/>
</dbReference>
<comment type="similarity">
    <text evidence="2 9">Belongs to the SPT5 family.</text>
</comment>
<dbReference type="InterPro" id="IPR039385">
    <property type="entry name" value="NGN_Euk"/>
</dbReference>
<dbReference type="SMART" id="SM00739">
    <property type="entry name" value="KOW"/>
    <property type="match status" value="6"/>
</dbReference>
<dbReference type="InterPro" id="IPR036735">
    <property type="entry name" value="NGN_dom_sf"/>
</dbReference>